<evidence type="ECO:0000256" key="1">
    <source>
        <dbReference type="ARBA" id="ARBA00005952"/>
    </source>
</evidence>
<keyword evidence="3 6" id="KW-0694">RNA-binding</keyword>
<keyword evidence="4 6" id="KW-0805">Transcription regulation</keyword>
<dbReference type="Proteomes" id="UP000313948">
    <property type="component" value="Chromosome"/>
</dbReference>
<comment type="function">
    <text evidence="6">Involved in transcription antitermination. Required for transcription of ribosomal RNA (rRNA) genes. Binds specifically to the boxA antiterminator sequence of the ribosomal RNA (rrn) operons.</text>
</comment>
<protein>
    <recommendedName>
        <fullName evidence="6">Transcription antitermination protein NusB</fullName>
    </recommendedName>
    <alternativeName>
        <fullName evidence="6">Antitermination factor NusB</fullName>
    </alternativeName>
</protein>
<evidence type="ECO:0000256" key="3">
    <source>
        <dbReference type="ARBA" id="ARBA00022884"/>
    </source>
</evidence>
<gene>
    <name evidence="6 8" type="primary">nusB</name>
    <name evidence="8" type="ORF">FE251_08130</name>
</gene>
<keyword evidence="5 6" id="KW-0804">Transcription</keyword>
<name>A0ABX5VRD5_9MICO</name>
<dbReference type="InterPro" id="IPR011605">
    <property type="entry name" value="NusB_fam"/>
</dbReference>
<evidence type="ECO:0000259" key="7">
    <source>
        <dbReference type="Pfam" id="PF01029"/>
    </source>
</evidence>
<evidence type="ECO:0000256" key="4">
    <source>
        <dbReference type="ARBA" id="ARBA00023015"/>
    </source>
</evidence>
<dbReference type="RefSeq" id="WP_139072923.1">
    <property type="nucleotide sequence ID" value="NZ_CP040899.1"/>
</dbReference>
<dbReference type="NCBIfam" id="TIGR01951">
    <property type="entry name" value="nusB"/>
    <property type="match status" value="1"/>
</dbReference>
<organism evidence="8 9">
    <name type="scientific">Georgenia wutianyii</name>
    <dbReference type="NCBI Taxonomy" id="2585135"/>
    <lineage>
        <taxon>Bacteria</taxon>
        <taxon>Bacillati</taxon>
        <taxon>Actinomycetota</taxon>
        <taxon>Actinomycetes</taxon>
        <taxon>Micrococcales</taxon>
        <taxon>Bogoriellaceae</taxon>
        <taxon>Georgenia</taxon>
    </lineage>
</organism>
<evidence type="ECO:0000256" key="6">
    <source>
        <dbReference type="HAMAP-Rule" id="MF_00073"/>
    </source>
</evidence>
<dbReference type="PANTHER" id="PTHR11078">
    <property type="entry name" value="N UTILIZATION SUBSTANCE PROTEIN B-RELATED"/>
    <property type="match status" value="1"/>
</dbReference>
<accession>A0ABX5VRD5</accession>
<dbReference type="SUPFAM" id="SSF48013">
    <property type="entry name" value="NusB-like"/>
    <property type="match status" value="1"/>
</dbReference>
<keyword evidence="2 6" id="KW-0889">Transcription antitermination</keyword>
<evidence type="ECO:0000313" key="8">
    <source>
        <dbReference type="EMBL" id="QDB79340.1"/>
    </source>
</evidence>
<comment type="similarity">
    <text evidence="1 6">Belongs to the NusB family.</text>
</comment>
<dbReference type="Pfam" id="PF01029">
    <property type="entry name" value="NusB"/>
    <property type="match status" value="1"/>
</dbReference>
<dbReference type="EMBL" id="CP040899">
    <property type="protein sequence ID" value="QDB79340.1"/>
    <property type="molecule type" value="Genomic_DNA"/>
</dbReference>
<keyword evidence="9" id="KW-1185">Reference proteome</keyword>
<dbReference type="Gene3D" id="1.10.940.10">
    <property type="entry name" value="NusB-like"/>
    <property type="match status" value="1"/>
</dbReference>
<dbReference type="HAMAP" id="MF_00073">
    <property type="entry name" value="NusB"/>
    <property type="match status" value="1"/>
</dbReference>
<sequence>MAARSKARARAVDVLYEADQRALAGWDVELRELLAQRLERTTAQTALPQYAVDIVEGVADHAAEIDELITTYAQDWTLPRMPAVDRAILRLGVWELMFNDDVPGAVAVDEAVALATKLSTDESPRFVNGLLGRILQLEAGGRD</sequence>
<dbReference type="PANTHER" id="PTHR11078:SF3">
    <property type="entry name" value="ANTITERMINATION NUSB DOMAIN-CONTAINING PROTEIN"/>
    <property type="match status" value="1"/>
</dbReference>
<evidence type="ECO:0000256" key="2">
    <source>
        <dbReference type="ARBA" id="ARBA00022814"/>
    </source>
</evidence>
<feature type="domain" description="NusB/RsmB/TIM44" evidence="7">
    <location>
        <begin position="6"/>
        <end position="135"/>
    </location>
</feature>
<dbReference type="InterPro" id="IPR035926">
    <property type="entry name" value="NusB-like_sf"/>
</dbReference>
<evidence type="ECO:0000313" key="9">
    <source>
        <dbReference type="Proteomes" id="UP000313948"/>
    </source>
</evidence>
<proteinExistence type="inferred from homology"/>
<reference evidence="8 9" key="1">
    <citation type="submission" date="2019-05" db="EMBL/GenBank/DDBJ databases">
        <title>Georgenia *** sp. nov., and Georgenia *** sp. nov., isolated from the intestinal contents of plateau pika (Ochotona curzoniae) in the Qinghai-Tibet plateau of China.</title>
        <authorList>
            <person name="Tian Z."/>
        </authorList>
    </citation>
    <scope>NUCLEOTIDE SEQUENCE [LARGE SCALE GENOMIC DNA]</scope>
    <source>
        <strain evidence="8 9">Z294</strain>
    </source>
</reference>
<dbReference type="InterPro" id="IPR006027">
    <property type="entry name" value="NusB_RsmB_TIM44"/>
</dbReference>
<evidence type="ECO:0000256" key="5">
    <source>
        <dbReference type="ARBA" id="ARBA00023163"/>
    </source>
</evidence>